<dbReference type="AlphaFoldDB" id="A0A9N9HKU7"/>
<reference evidence="2" key="1">
    <citation type="submission" date="2021-06" db="EMBL/GenBank/DDBJ databases">
        <authorList>
            <person name="Kallberg Y."/>
            <person name="Tangrot J."/>
            <person name="Rosling A."/>
        </authorList>
    </citation>
    <scope>NUCLEOTIDE SEQUENCE</scope>
    <source>
        <strain evidence="2">MA453B</strain>
    </source>
</reference>
<name>A0A9N9HKU7_9GLOM</name>
<organism evidence="2 3">
    <name type="scientific">Dentiscutata erythropus</name>
    <dbReference type="NCBI Taxonomy" id="1348616"/>
    <lineage>
        <taxon>Eukaryota</taxon>
        <taxon>Fungi</taxon>
        <taxon>Fungi incertae sedis</taxon>
        <taxon>Mucoromycota</taxon>
        <taxon>Glomeromycotina</taxon>
        <taxon>Glomeromycetes</taxon>
        <taxon>Diversisporales</taxon>
        <taxon>Gigasporaceae</taxon>
        <taxon>Dentiscutata</taxon>
    </lineage>
</organism>
<dbReference type="Proteomes" id="UP000789405">
    <property type="component" value="Unassembled WGS sequence"/>
</dbReference>
<evidence type="ECO:0000256" key="1">
    <source>
        <dbReference type="SAM" id="MobiDB-lite"/>
    </source>
</evidence>
<gene>
    <name evidence="2" type="ORF">DERYTH_LOCUS12095</name>
</gene>
<feature type="region of interest" description="Disordered" evidence="1">
    <location>
        <begin position="1"/>
        <end position="33"/>
    </location>
</feature>
<dbReference type="EMBL" id="CAJVPY010007782">
    <property type="protein sequence ID" value="CAG8685725.1"/>
    <property type="molecule type" value="Genomic_DNA"/>
</dbReference>
<feature type="compositionally biased region" description="Basic and acidic residues" evidence="1">
    <location>
        <begin position="22"/>
        <end position="33"/>
    </location>
</feature>
<keyword evidence="3" id="KW-1185">Reference proteome</keyword>
<dbReference type="OrthoDB" id="2489820at2759"/>
<evidence type="ECO:0000313" key="3">
    <source>
        <dbReference type="Proteomes" id="UP000789405"/>
    </source>
</evidence>
<feature type="non-terminal residue" evidence="2">
    <location>
        <position position="300"/>
    </location>
</feature>
<feature type="region of interest" description="Disordered" evidence="1">
    <location>
        <begin position="52"/>
        <end position="74"/>
    </location>
</feature>
<accession>A0A9N9HKU7</accession>
<sequence>MVNIITRGESRKLKDRNRKAAKRSENLFRNSENEKLKKRVTNLRQNKEYVQASNLMRNNQLDSESEEEENSHDNNYDSINFINNNSIGSASELRPSGILHVDDVPISKKELTLLSFQKLVDSINHQSEWRKYAEDIDNFSDDLTTDSDQEDQETADESFLISSFNGKLTTANLRIDYQYRGISLRNICLYDYAATIRKIPINSHELSMLSGQCLREGNYRFFFHGNNFTNNHVHESDNSDVYNNELLKNWQTTITSRKMPWKDKVNDLEDIIPPNIYTNYSHNNNLSLDIHTNQIDDSLE</sequence>
<evidence type="ECO:0000313" key="2">
    <source>
        <dbReference type="EMBL" id="CAG8685725.1"/>
    </source>
</evidence>
<protein>
    <submittedName>
        <fullName evidence="2">18449_t:CDS:1</fullName>
    </submittedName>
</protein>
<proteinExistence type="predicted"/>
<comment type="caution">
    <text evidence="2">The sequence shown here is derived from an EMBL/GenBank/DDBJ whole genome shotgun (WGS) entry which is preliminary data.</text>
</comment>